<dbReference type="PANTHER" id="PTHR24243:SF234">
    <property type="entry name" value="GROWTH HORMONE SECRETAGOGUE RECEPTOR TYPE 1-LIKE"/>
    <property type="match status" value="1"/>
</dbReference>
<dbReference type="CDD" id="cd00637">
    <property type="entry name" value="7tm_classA_rhodopsin-like"/>
    <property type="match status" value="1"/>
</dbReference>
<evidence type="ECO:0000256" key="8">
    <source>
        <dbReference type="SAM" id="MobiDB-lite"/>
    </source>
</evidence>
<feature type="transmembrane region" description="Helical" evidence="9">
    <location>
        <begin position="63"/>
        <end position="83"/>
    </location>
</feature>
<comment type="subcellular location">
    <subcellularLocation>
        <location evidence="1">Membrane</location>
        <topology evidence="1">Multi-pass membrane protein</topology>
    </subcellularLocation>
</comment>
<keyword evidence="7" id="KW-0807">Transducer</keyword>
<feature type="transmembrane region" description="Helical" evidence="9">
    <location>
        <begin position="198"/>
        <end position="218"/>
    </location>
</feature>
<evidence type="ECO:0000256" key="1">
    <source>
        <dbReference type="ARBA" id="ARBA00004141"/>
    </source>
</evidence>
<feature type="transmembrane region" description="Helical" evidence="9">
    <location>
        <begin position="145"/>
        <end position="166"/>
    </location>
</feature>
<evidence type="ECO:0000259" key="10">
    <source>
        <dbReference type="PROSITE" id="PS50262"/>
    </source>
</evidence>
<feature type="domain" description="G-protein coupled receptors family 1 profile" evidence="10">
    <location>
        <begin position="43"/>
        <end position="317"/>
    </location>
</feature>
<comment type="caution">
    <text evidence="11">The sequence shown here is derived from an EMBL/GenBank/DDBJ whole genome shotgun (WGS) entry which is preliminary data.</text>
</comment>
<keyword evidence="12" id="KW-1185">Reference proteome</keyword>
<evidence type="ECO:0000256" key="5">
    <source>
        <dbReference type="ARBA" id="ARBA00023136"/>
    </source>
</evidence>
<evidence type="ECO:0000256" key="2">
    <source>
        <dbReference type="ARBA" id="ARBA00022692"/>
    </source>
</evidence>
<evidence type="ECO:0000256" key="4">
    <source>
        <dbReference type="ARBA" id="ARBA00023040"/>
    </source>
</evidence>
<keyword evidence="2 9" id="KW-0812">Transmembrane</keyword>
<feature type="transmembrane region" description="Helical" evidence="9">
    <location>
        <begin position="31"/>
        <end position="51"/>
    </location>
</feature>
<evidence type="ECO:0000313" key="12">
    <source>
        <dbReference type="Proteomes" id="UP001642483"/>
    </source>
</evidence>
<feature type="region of interest" description="Disordered" evidence="8">
    <location>
        <begin position="225"/>
        <end position="246"/>
    </location>
</feature>
<evidence type="ECO:0000256" key="7">
    <source>
        <dbReference type="ARBA" id="ARBA00023224"/>
    </source>
</evidence>
<name>A0ABP0FH91_CLALP</name>
<evidence type="ECO:0000313" key="11">
    <source>
        <dbReference type="EMBL" id="CAK8678066.1"/>
    </source>
</evidence>
<gene>
    <name evidence="11" type="ORF">CVLEPA_LOCUS8022</name>
</gene>
<dbReference type="InterPro" id="IPR017452">
    <property type="entry name" value="GPCR_Rhodpsn_7TM"/>
</dbReference>
<keyword evidence="3 9" id="KW-1133">Transmembrane helix</keyword>
<sequence length="375" mass="42214">MTTETANFSTLAPKKGVLFLFYPVEALGVSILFYSLDIIGFTANIVVIIIISRSPSLKTLFNYIILSLSASDLISAIADPLFVYRRTTGSIKWILPNFVCKIQRAVENGPSVATSLHIVFLSLLRFISIQFPHQFRKVTIKQTKVVIFALWLIAFCGGSLPFLIWANVEQMGPSRRICHVSYNSYDGMQLFTTVGYLFFYHIPMVLIVIFSVGIAISLRNRRKQRSKNRSTAMQSRAQTKFDPEQSRRKKESLAIMQTFLIVGSFAFGYLPNTAFYAYTALGPSHGDPGFSYRKRWWFAMSARICLRLSECLNPVLYNIASSKMRKETRIFLGSVFTRLPFVRSRCTNAQPVTAPTTITALTGRTTAIHAASAKL</sequence>
<keyword evidence="6" id="KW-0675">Receptor</keyword>
<keyword evidence="5 9" id="KW-0472">Membrane</keyword>
<protein>
    <recommendedName>
        <fullName evidence="10">G-protein coupled receptors family 1 profile domain-containing protein</fullName>
    </recommendedName>
</protein>
<dbReference type="SUPFAM" id="SSF81321">
    <property type="entry name" value="Family A G protein-coupled receptor-like"/>
    <property type="match status" value="1"/>
</dbReference>
<dbReference type="InterPro" id="IPR000276">
    <property type="entry name" value="GPCR_Rhodpsn"/>
</dbReference>
<dbReference type="EMBL" id="CAWYQH010000046">
    <property type="protein sequence ID" value="CAK8678066.1"/>
    <property type="molecule type" value="Genomic_DNA"/>
</dbReference>
<dbReference type="Gene3D" id="1.20.1070.10">
    <property type="entry name" value="Rhodopsin 7-helix transmembrane proteins"/>
    <property type="match status" value="1"/>
</dbReference>
<dbReference type="Proteomes" id="UP001642483">
    <property type="component" value="Unassembled WGS sequence"/>
</dbReference>
<reference evidence="11 12" key="1">
    <citation type="submission" date="2024-02" db="EMBL/GenBank/DDBJ databases">
        <authorList>
            <person name="Daric V."/>
            <person name="Darras S."/>
        </authorList>
    </citation>
    <scope>NUCLEOTIDE SEQUENCE [LARGE SCALE GENOMIC DNA]</scope>
</reference>
<dbReference type="PRINTS" id="PR00237">
    <property type="entry name" value="GPCRRHODOPSN"/>
</dbReference>
<accession>A0ABP0FH91</accession>
<dbReference type="Pfam" id="PF00001">
    <property type="entry name" value="7tm_1"/>
    <property type="match status" value="1"/>
</dbReference>
<feature type="transmembrane region" description="Helical" evidence="9">
    <location>
        <begin position="253"/>
        <end position="276"/>
    </location>
</feature>
<evidence type="ECO:0000256" key="3">
    <source>
        <dbReference type="ARBA" id="ARBA00022989"/>
    </source>
</evidence>
<proteinExistence type="predicted"/>
<organism evidence="11 12">
    <name type="scientific">Clavelina lepadiformis</name>
    <name type="common">Light-bulb sea squirt</name>
    <name type="synonym">Ascidia lepadiformis</name>
    <dbReference type="NCBI Taxonomy" id="159417"/>
    <lineage>
        <taxon>Eukaryota</taxon>
        <taxon>Metazoa</taxon>
        <taxon>Chordata</taxon>
        <taxon>Tunicata</taxon>
        <taxon>Ascidiacea</taxon>
        <taxon>Aplousobranchia</taxon>
        <taxon>Clavelinidae</taxon>
        <taxon>Clavelina</taxon>
    </lineage>
</organism>
<dbReference type="PANTHER" id="PTHR24243">
    <property type="entry name" value="G-PROTEIN COUPLED RECEPTOR"/>
    <property type="match status" value="1"/>
</dbReference>
<evidence type="ECO:0000256" key="9">
    <source>
        <dbReference type="SAM" id="Phobius"/>
    </source>
</evidence>
<dbReference type="PROSITE" id="PS50262">
    <property type="entry name" value="G_PROTEIN_RECEP_F1_2"/>
    <property type="match status" value="1"/>
</dbReference>
<keyword evidence="4" id="KW-0297">G-protein coupled receptor</keyword>
<evidence type="ECO:0000256" key="6">
    <source>
        <dbReference type="ARBA" id="ARBA00023170"/>
    </source>
</evidence>